<feature type="region of interest" description="Disordered" evidence="7">
    <location>
        <begin position="208"/>
        <end position="227"/>
    </location>
</feature>
<proteinExistence type="inferred from homology"/>
<evidence type="ECO:0000259" key="9">
    <source>
        <dbReference type="Pfam" id="PF13839"/>
    </source>
</evidence>
<dbReference type="GO" id="GO:0005794">
    <property type="term" value="C:Golgi apparatus"/>
    <property type="evidence" value="ECO:0007669"/>
    <property type="project" value="TreeGrafter"/>
</dbReference>
<dbReference type="InterPro" id="IPR025846">
    <property type="entry name" value="TBL_N"/>
</dbReference>
<dbReference type="EMBL" id="RXIC02000025">
    <property type="protein sequence ID" value="KAB1207874.1"/>
    <property type="molecule type" value="Genomic_DNA"/>
</dbReference>
<evidence type="ECO:0000256" key="3">
    <source>
        <dbReference type="ARBA" id="ARBA00022692"/>
    </source>
</evidence>
<dbReference type="Proteomes" id="UP000516437">
    <property type="component" value="Chromosome 7"/>
</dbReference>
<comment type="subcellular location">
    <subcellularLocation>
        <location evidence="1">Membrane</location>
        <topology evidence="1">Single-pass membrane protein</topology>
    </subcellularLocation>
</comment>
<comment type="similarity">
    <text evidence="2">Belongs to the PC-esterase family. TBL subfamily.</text>
</comment>
<feature type="domain" description="Trichome birefringence-like N-terminal" evidence="10">
    <location>
        <begin position="282"/>
        <end position="335"/>
    </location>
</feature>
<dbReference type="PANTHER" id="PTHR32285:SF208">
    <property type="entry name" value="PROTEIN TRICHOME BIREFRINGENCE-LIKE 2"/>
    <property type="match status" value="1"/>
</dbReference>
<dbReference type="AlphaFoldDB" id="A0A6A1V516"/>
<dbReference type="GO" id="GO:0016413">
    <property type="term" value="F:O-acetyltransferase activity"/>
    <property type="evidence" value="ECO:0007669"/>
    <property type="project" value="InterPro"/>
</dbReference>
<feature type="region of interest" description="Disordered" evidence="7">
    <location>
        <begin position="100"/>
        <end position="120"/>
    </location>
</feature>
<evidence type="ECO:0000313" key="12">
    <source>
        <dbReference type="Proteomes" id="UP000516437"/>
    </source>
</evidence>
<feature type="transmembrane region" description="Helical" evidence="8">
    <location>
        <begin position="20"/>
        <end position="39"/>
    </location>
</feature>
<keyword evidence="6 8" id="KW-0472">Membrane</keyword>
<comment type="caution">
    <text evidence="11">The sequence shown here is derived from an EMBL/GenBank/DDBJ whole genome shotgun (WGS) entry which is preliminary data.</text>
</comment>
<protein>
    <submittedName>
        <fullName evidence="11">Protein trichome birefringence-like 2</fullName>
    </submittedName>
</protein>
<dbReference type="PANTHER" id="PTHR32285">
    <property type="entry name" value="PROTEIN TRICHOME BIREFRINGENCE-LIKE 9-RELATED"/>
    <property type="match status" value="1"/>
</dbReference>
<evidence type="ECO:0000256" key="5">
    <source>
        <dbReference type="ARBA" id="ARBA00022989"/>
    </source>
</evidence>
<evidence type="ECO:0000259" key="10">
    <source>
        <dbReference type="Pfam" id="PF14416"/>
    </source>
</evidence>
<accession>A0A6A1V516</accession>
<gene>
    <name evidence="11" type="ORF">CJ030_MR7G024236</name>
</gene>
<evidence type="ECO:0000256" key="4">
    <source>
        <dbReference type="ARBA" id="ARBA00022968"/>
    </source>
</evidence>
<dbReference type="Pfam" id="PF14416">
    <property type="entry name" value="PMR5N"/>
    <property type="match status" value="1"/>
</dbReference>
<keyword evidence="4" id="KW-0735">Signal-anchor</keyword>
<evidence type="ECO:0000256" key="8">
    <source>
        <dbReference type="SAM" id="Phobius"/>
    </source>
</evidence>
<sequence>MDMKKLPFSEPFPYSRRKVVSGFGLGVGVSLVVLVALYLNKSLKTPAVLFQGFDSVGANSSFVERPLSSSSTAASYSYASNSSFGSSPNVTSESQNYVGLMQGNEDGKVPSKTREGNVSGINGKEDLKEAQKTHFVNFAESTVKNGSSSIQEANGTVVVRIGDTLASDGVFLEDTSSGNSSESLRNGSVIGRERNVIGNFSLFGKDVDTEKEKPTSNPSDWNSGVGNNNVGNFSHTGGLDQAPSREEMASQANLHGNLDRQDKVTISKYGSQASKTTGGSYESCDLFDGRWVRDDSKPYYPPGSCPYIDRDFDCHLNGRPDDGYEKWKWQPNGCNIPSLNATDFLERLRGKKLVFVGDSLNRNMWESMVCILSHSITNKARVYEISGRREFKKKGFYAFRFEDYNCSVDFVSSPFLVRESSFKDRNVSFETLRLDLMDRTTSMYHDADVIVFNTGHWWTHEKTSRGEDYYQEGNYVHPRLKVLKAYTKALNTWARWIDKNIDANRTQVFFRGYSVTHFRGGQWNSGGQCRKETEPIFNETFLAKYPSKMRALEHVLVEMRSPAIYLNISRLTGYRKDAHPSIYRMEYKTVEEQIASERSQDCSHWCLPGVPDTWNELLYASLLKFGKGSWKH</sequence>
<organism evidence="11 12">
    <name type="scientific">Morella rubra</name>
    <name type="common">Chinese bayberry</name>
    <dbReference type="NCBI Taxonomy" id="262757"/>
    <lineage>
        <taxon>Eukaryota</taxon>
        <taxon>Viridiplantae</taxon>
        <taxon>Streptophyta</taxon>
        <taxon>Embryophyta</taxon>
        <taxon>Tracheophyta</taxon>
        <taxon>Spermatophyta</taxon>
        <taxon>Magnoliopsida</taxon>
        <taxon>eudicotyledons</taxon>
        <taxon>Gunneridae</taxon>
        <taxon>Pentapetalae</taxon>
        <taxon>rosids</taxon>
        <taxon>fabids</taxon>
        <taxon>Fagales</taxon>
        <taxon>Myricaceae</taxon>
        <taxon>Morella</taxon>
    </lineage>
</organism>
<evidence type="ECO:0000256" key="6">
    <source>
        <dbReference type="ARBA" id="ARBA00023136"/>
    </source>
</evidence>
<keyword evidence="3 8" id="KW-0812">Transmembrane</keyword>
<evidence type="ECO:0000256" key="1">
    <source>
        <dbReference type="ARBA" id="ARBA00004167"/>
    </source>
</evidence>
<dbReference type="OrthoDB" id="630188at2759"/>
<evidence type="ECO:0000256" key="7">
    <source>
        <dbReference type="SAM" id="MobiDB-lite"/>
    </source>
</evidence>
<dbReference type="InterPro" id="IPR026057">
    <property type="entry name" value="TBL_C"/>
</dbReference>
<feature type="domain" description="Trichome birefringence-like C-terminal" evidence="9">
    <location>
        <begin position="336"/>
        <end position="620"/>
    </location>
</feature>
<evidence type="ECO:0000256" key="2">
    <source>
        <dbReference type="ARBA" id="ARBA00007727"/>
    </source>
</evidence>
<dbReference type="Pfam" id="PF13839">
    <property type="entry name" value="PC-Esterase"/>
    <property type="match status" value="1"/>
</dbReference>
<name>A0A6A1V516_9ROSI</name>
<evidence type="ECO:0000313" key="11">
    <source>
        <dbReference type="EMBL" id="KAB1207874.1"/>
    </source>
</evidence>
<feature type="compositionally biased region" description="Basic and acidic residues" evidence="7">
    <location>
        <begin position="105"/>
        <end position="115"/>
    </location>
</feature>
<keyword evidence="12" id="KW-1185">Reference proteome</keyword>
<dbReference type="InterPro" id="IPR029962">
    <property type="entry name" value="TBL"/>
</dbReference>
<reference evidence="11 12" key="1">
    <citation type="journal article" date="2019" name="Plant Biotechnol. J.">
        <title>The red bayberry genome and genetic basis of sex determination.</title>
        <authorList>
            <person name="Jia H.M."/>
            <person name="Jia H.J."/>
            <person name="Cai Q.L."/>
            <person name="Wang Y."/>
            <person name="Zhao H.B."/>
            <person name="Yang W.F."/>
            <person name="Wang G.Y."/>
            <person name="Li Y.H."/>
            <person name="Zhan D.L."/>
            <person name="Shen Y.T."/>
            <person name="Niu Q.F."/>
            <person name="Chang L."/>
            <person name="Qiu J."/>
            <person name="Zhao L."/>
            <person name="Xie H.B."/>
            <person name="Fu W.Y."/>
            <person name="Jin J."/>
            <person name="Li X.W."/>
            <person name="Jiao Y."/>
            <person name="Zhou C.C."/>
            <person name="Tu T."/>
            <person name="Chai C.Y."/>
            <person name="Gao J.L."/>
            <person name="Fan L.J."/>
            <person name="van de Weg E."/>
            <person name="Wang J.Y."/>
            <person name="Gao Z.S."/>
        </authorList>
    </citation>
    <scope>NUCLEOTIDE SEQUENCE [LARGE SCALE GENOMIC DNA]</scope>
    <source>
        <tissue evidence="11">Leaves</tissue>
    </source>
</reference>
<dbReference type="GO" id="GO:0016020">
    <property type="term" value="C:membrane"/>
    <property type="evidence" value="ECO:0007669"/>
    <property type="project" value="UniProtKB-SubCell"/>
</dbReference>
<keyword evidence="5 8" id="KW-1133">Transmembrane helix</keyword>